<organism evidence="2 3">
    <name type="scientific">Kitasatospora kazusensis</name>
    <dbReference type="NCBI Taxonomy" id="407974"/>
    <lineage>
        <taxon>Bacteria</taxon>
        <taxon>Bacillati</taxon>
        <taxon>Actinomycetota</taxon>
        <taxon>Actinomycetes</taxon>
        <taxon>Kitasatosporales</taxon>
        <taxon>Streptomycetaceae</taxon>
        <taxon>Kitasatospora</taxon>
    </lineage>
</organism>
<sequence>MVTWEDERLGVVGPFPVRSSRWHDVGPVAAELETLVGVPVLVLRLVSVEGGADGQGGHVTYHAAALRRPAVRLADSAAVLAEDALRADWATAAGLRSALGWAEAALRSAGRPVTGPVEQVKTWNLSGLYRVPTADGPAWLKTTPPFGACEAEVIGLFGSADATLVPAVLAADSAARRVLLDHVPGEDCWGVPEDSMLTAVERLVGAQAALAAQGAGRAAGTTLPDRTPKVLAGRLRELLAGEAVRGLSAAELAQVERLADQLPAIVDELAGCGLPETVLHGDFHPGNWRSDGHGTVIVDFSDSCLGHPAFDGLRPRAFLSEQRWARVREIWTAAWAERLPGSDPGRALELAEPLMHVGYAVRYQEFLDNIELSERIYHEGDPAAELREAIRSA</sequence>
<evidence type="ECO:0000313" key="3">
    <source>
        <dbReference type="Proteomes" id="UP001422759"/>
    </source>
</evidence>
<reference evidence="2 3" key="1">
    <citation type="journal article" date="2019" name="Int. J. Syst. Evol. Microbiol.">
        <title>The Global Catalogue of Microorganisms (GCM) 10K type strain sequencing project: providing services to taxonomists for standard genome sequencing and annotation.</title>
        <authorList>
            <consortium name="The Broad Institute Genomics Platform"/>
            <consortium name="The Broad Institute Genome Sequencing Center for Infectious Disease"/>
            <person name="Wu L."/>
            <person name="Ma J."/>
        </authorList>
    </citation>
    <scope>NUCLEOTIDE SEQUENCE [LARGE SCALE GENOMIC DNA]</scope>
    <source>
        <strain evidence="2 3">JCM 14560</strain>
    </source>
</reference>
<evidence type="ECO:0000259" key="1">
    <source>
        <dbReference type="Pfam" id="PF01636"/>
    </source>
</evidence>
<dbReference type="Gene3D" id="3.90.1200.10">
    <property type="match status" value="1"/>
</dbReference>
<comment type="caution">
    <text evidence="2">The sequence shown here is derived from an EMBL/GenBank/DDBJ whole genome shotgun (WGS) entry which is preliminary data.</text>
</comment>
<accession>A0ABN2ZWC7</accession>
<dbReference type="RefSeq" id="WP_344467032.1">
    <property type="nucleotide sequence ID" value="NZ_BAAANT010000024.1"/>
</dbReference>
<name>A0ABN2ZWC7_9ACTN</name>
<dbReference type="SUPFAM" id="SSF56112">
    <property type="entry name" value="Protein kinase-like (PK-like)"/>
    <property type="match status" value="1"/>
</dbReference>
<dbReference type="EMBL" id="BAAANT010000024">
    <property type="protein sequence ID" value="GAA2148425.1"/>
    <property type="molecule type" value="Genomic_DNA"/>
</dbReference>
<proteinExistence type="predicted"/>
<dbReference type="Pfam" id="PF01636">
    <property type="entry name" value="APH"/>
    <property type="match status" value="1"/>
</dbReference>
<evidence type="ECO:0000313" key="2">
    <source>
        <dbReference type="EMBL" id="GAA2148425.1"/>
    </source>
</evidence>
<feature type="domain" description="Aminoglycoside phosphotransferase" evidence="1">
    <location>
        <begin position="142"/>
        <end position="340"/>
    </location>
</feature>
<dbReference type="InterPro" id="IPR011009">
    <property type="entry name" value="Kinase-like_dom_sf"/>
</dbReference>
<dbReference type="Proteomes" id="UP001422759">
    <property type="component" value="Unassembled WGS sequence"/>
</dbReference>
<protein>
    <recommendedName>
        <fullName evidence="1">Aminoglycoside phosphotransferase domain-containing protein</fullName>
    </recommendedName>
</protein>
<gene>
    <name evidence="2" type="ORF">GCM10009760_40470</name>
</gene>
<dbReference type="InterPro" id="IPR002575">
    <property type="entry name" value="Aminoglycoside_PTrfase"/>
</dbReference>
<keyword evidence="3" id="KW-1185">Reference proteome</keyword>